<evidence type="ECO:0000313" key="2">
    <source>
        <dbReference type="Proteomes" id="UP000055048"/>
    </source>
</evidence>
<evidence type="ECO:0000313" key="1">
    <source>
        <dbReference type="EMBL" id="KRX41537.1"/>
    </source>
</evidence>
<accession>A0A0V0TRI5</accession>
<dbReference type="EMBL" id="JYDJ01000168">
    <property type="protein sequence ID" value="KRX41537.1"/>
    <property type="molecule type" value="Genomic_DNA"/>
</dbReference>
<name>A0A0V0TRI5_9BILA</name>
<reference evidence="1 2" key="1">
    <citation type="submission" date="2015-01" db="EMBL/GenBank/DDBJ databases">
        <title>Evolution of Trichinella species and genotypes.</title>
        <authorList>
            <person name="Korhonen P.K."/>
            <person name="Edoardo P."/>
            <person name="Giuseppe L.R."/>
            <person name="Gasser R.B."/>
        </authorList>
    </citation>
    <scope>NUCLEOTIDE SEQUENCE [LARGE SCALE GENOMIC DNA]</scope>
    <source>
        <strain evidence="1">ISS417</strain>
    </source>
</reference>
<dbReference type="Proteomes" id="UP000055048">
    <property type="component" value="Unassembled WGS sequence"/>
</dbReference>
<dbReference type="OrthoDB" id="10503175at2759"/>
<proteinExistence type="predicted"/>
<sequence length="183" mass="20819">MKFAIFEIHLGIQKWTSWASIDQKQLGLYHSDIHLVIVCQKSEATPFKSFSWSLQLVPFNQPLTGLNSRRERHSPKYNVLHLCVIHQAMFHANMKIALNVPYTFSKDRDVSPVFSLKATCNSDPEIGTIMFAGFSININETLEMDFVGFNRSEKIKGVQQTYPGGSQLSIFRDIARKLGSRPV</sequence>
<dbReference type="AlphaFoldDB" id="A0A0V0TRI5"/>
<organism evidence="1 2">
    <name type="scientific">Trichinella murrelli</name>
    <dbReference type="NCBI Taxonomy" id="144512"/>
    <lineage>
        <taxon>Eukaryota</taxon>
        <taxon>Metazoa</taxon>
        <taxon>Ecdysozoa</taxon>
        <taxon>Nematoda</taxon>
        <taxon>Enoplea</taxon>
        <taxon>Dorylaimia</taxon>
        <taxon>Trichinellida</taxon>
        <taxon>Trichinellidae</taxon>
        <taxon>Trichinella</taxon>
    </lineage>
</organism>
<comment type="caution">
    <text evidence="1">The sequence shown here is derived from an EMBL/GenBank/DDBJ whole genome shotgun (WGS) entry which is preliminary data.</text>
</comment>
<gene>
    <name evidence="1" type="ORF">T05_11760</name>
</gene>
<protein>
    <submittedName>
        <fullName evidence="1">Uncharacterized protein</fullName>
    </submittedName>
</protein>
<keyword evidence="2" id="KW-1185">Reference proteome</keyword>